<sequence>MAFRLKLVPEKTNIDFFHWQFATFGAAVALMIASVVLPFIIGLNFGIDFKGGTTIRTESATAIDVGEYRSALEPLDLGDVIISEVRDPSFRADQHVAMIRIQMQETAQGAQGQGAQGQGAQGQELVNKIETALTAVDPALKITSFESVGPKVSGELVWTAIWSLLAATVAIMFYIWIRFEWQFALGAVVALIHDVLLTVGLFAVLQLKFDLTTVAALLTITGYSINDTVVVFDRLRENLVKYKTMPLRDVMNLSVNETLSRTVMTGMTTLLALVPMLIWGGDVIRGFVFAMVWGVFTGTYSSVYVAKNIVLFIGLDRNKQKKDPSDKFFSNGAQDAKP</sequence>
<dbReference type="OrthoDB" id="9774769at2"/>
<dbReference type="InterPro" id="IPR022646">
    <property type="entry name" value="SecD/SecF_CS"/>
</dbReference>
<dbReference type="InterPro" id="IPR022813">
    <property type="entry name" value="SecD/SecF_arch_bac"/>
</dbReference>
<dbReference type="PANTHER" id="PTHR30081">
    <property type="entry name" value="PROTEIN-EXPORT MEMBRANE PROTEIN SEC"/>
    <property type="match status" value="1"/>
</dbReference>
<reference evidence="14 15" key="1">
    <citation type="submission" date="2018-06" db="EMBL/GenBank/DDBJ databases">
        <title>Genomic Encyclopedia of Type Strains, Phase III (KMG-III): the genomes of soil and plant-associated and newly described type strains.</title>
        <authorList>
            <person name="Whitman W."/>
        </authorList>
    </citation>
    <scope>NUCLEOTIDE SEQUENCE [LARGE SCALE GENOMIC DNA]</scope>
    <source>
        <strain evidence="14 15">JA737</strain>
    </source>
</reference>
<evidence type="ECO:0000256" key="1">
    <source>
        <dbReference type="ARBA" id="ARBA00004651"/>
    </source>
</evidence>
<evidence type="ECO:0000313" key="15">
    <source>
        <dbReference type="Proteomes" id="UP000247727"/>
    </source>
</evidence>
<evidence type="ECO:0000256" key="6">
    <source>
        <dbReference type="ARBA" id="ARBA00022989"/>
    </source>
</evidence>
<keyword evidence="4 12" id="KW-0812">Transmembrane</keyword>
<evidence type="ECO:0000256" key="12">
    <source>
        <dbReference type="HAMAP-Rule" id="MF_01464"/>
    </source>
</evidence>
<accession>A0A318U3L8</accession>
<evidence type="ECO:0000256" key="11">
    <source>
        <dbReference type="ARBA" id="ARBA00061053"/>
    </source>
</evidence>
<feature type="transmembrane region" description="Helical" evidence="12">
    <location>
        <begin position="211"/>
        <end position="232"/>
    </location>
</feature>
<dbReference type="GO" id="GO:0005886">
    <property type="term" value="C:plasma membrane"/>
    <property type="evidence" value="ECO:0007669"/>
    <property type="project" value="UniProtKB-SubCell"/>
</dbReference>
<keyword evidence="5 12" id="KW-0653">Protein transport</keyword>
<comment type="function">
    <text evidence="9 12">Part of the Sec protein translocase complex. Interacts with the SecYEG preprotein conducting channel. SecDF uses the proton motive force (PMF) to complete protein translocation after the ATP-dependent function of SecA.</text>
</comment>
<keyword evidence="3 12" id="KW-1003">Cell membrane</keyword>
<dbReference type="InterPro" id="IPR048634">
    <property type="entry name" value="SecD_SecF_C"/>
</dbReference>
<dbReference type="GO" id="GO:0043952">
    <property type="term" value="P:protein transport by the Sec complex"/>
    <property type="evidence" value="ECO:0007669"/>
    <property type="project" value="UniProtKB-UniRule"/>
</dbReference>
<dbReference type="Pfam" id="PF02355">
    <property type="entry name" value="SecD_SecF_C"/>
    <property type="match status" value="1"/>
</dbReference>
<name>A0A318U3L8_9RHOB</name>
<evidence type="ECO:0000256" key="8">
    <source>
        <dbReference type="ARBA" id="ARBA00023136"/>
    </source>
</evidence>
<evidence type="ECO:0000256" key="10">
    <source>
        <dbReference type="ARBA" id="ARBA00060856"/>
    </source>
</evidence>
<comment type="similarity">
    <text evidence="12">Belongs to the SecD/SecF family. SecF subfamily.</text>
</comment>
<dbReference type="GO" id="GO:0015450">
    <property type="term" value="F:protein-transporting ATPase activity"/>
    <property type="evidence" value="ECO:0007669"/>
    <property type="project" value="InterPro"/>
</dbReference>
<feature type="transmembrane region" description="Helical" evidence="12">
    <location>
        <begin position="287"/>
        <end position="315"/>
    </location>
</feature>
<keyword evidence="6 12" id="KW-1133">Transmembrane helix</keyword>
<dbReference type="InterPro" id="IPR005665">
    <property type="entry name" value="SecF_bac"/>
</dbReference>
<feature type="transmembrane region" description="Helical" evidence="12">
    <location>
        <begin position="156"/>
        <end position="176"/>
    </location>
</feature>
<feature type="domain" description="Protein export membrane protein SecD/SecF C-terminal" evidence="13">
    <location>
        <begin position="129"/>
        <end position="314"/>
    </location>
</feature>
<keyword evidence="8 12" id="KW-0472">Membrane</keyword>
<dbReference type="HAMAP" id="MF_01464_B">
    <property type="entry name" value="SecF_B"/>
    <property type="match status" value="1"/>
</dbReference>
<protein>
    <recommendedName>
        <fullName evidence="12">Protein-export membrane protein SecF</fullName>
    </recommendedName>
</protein>
<dbReference type="FunFam" id="1.20.1640.10:FF:000024">
    <property type="entry name" value="Multifunctional fusion protein"/>
    <property type="match status" value="1"/>
</dbReference>
<keyword evidence="7 12" id="KW-0811">Translocation</keyword>
<dbReference type="Gene3D" id="1.20.1640.10">
    <property type="entry name" value="Multidrug efflux transporter AcrB transmembrane domain"/>
    <property type="match status" value="1"/>
</dbReference>
<evidence type="ECO:0000256" key="2">
    <source>
        <dbReference type="ARBA" id="ARBA00022448"/>
    </source>
</evidence>
<comment type="similarity">
    <text evidence="11">In the N-terminal section; belongs to the SecD/SecF family. SecD subfamily.</text>
</comment>
<evidence type="ECO:0000313" key="14">
    <source>
        <dbReference type="EMBL" id="PYF13108.1"/>
    </source>
</evidence>
<dbReference type="NCBIfam" id="TIGR00916">
    <property type="entry name" value="2A0604s01"/>
    <property type="match status" value="1"/>
</dbReference>
<comment type="subcellular location">
    <subcellularLocation>
        <location evidence="1 12">Cell membrane</location>
        <topology evidence="1 12">Multi-pass membrane protein</topology>
    </subcellularLocation>
</comment>
<dbReference type="Pfam" id="PF07549">
    <property type="entry name" value="Sec_GG"/>
    <property type="match status" value="1"/>
</dbReference>
<evidence type="ECO:0000259" key="13">
    <source>
        <dbReference type="Pfam" id="PF02355"/>
    </source>
</evidence>
<dbReference type="RefSeq" id="WP_110804113.1">
    <property type="nucleotide sequence ID" value="NZ_QJTK01000001.1"/>
</dbReference>
<comment type="caution">
    <text evidence="14">The sequence shown here is derived from an EMBL/GenBank/DDBJ whole genome shotgun (WGS) entry which is preliminary data.</text>
</comment>
<dbReference type="GO" id="GO:0006605">
    <property type="term" value="P:protein targeting"/>
    <property type="evidence" value="ECO:0007669"/>
    <property type="project" value="UniProtKB-UniRule"/>
</dbReference>
<evidence type="ECO:0000256" key="7">
    <source>
        <dbReference type="ARBA" id="ARBA00023010"/>
    </source>
</evidence>
<dbReference type="PRINTS" id="PR01755">
    <property type="entry name" value="SECFTRNLCASE"/>
</dbReference>
<dbReference type="InterPro" id="IPR055344">
    <property type="entry name" value="SecD_SecF_C_bact"/>
</dbReference>
<dbReference type="GO" id="GO:0065002">
    <property type="term" value="P:intracellular protein transmembrane transport"/>
    <property type="evidence" value="ECO:0007669"/>
    <property type="project" value="UniProtKB-UniRule"/>
</dbReference>
<gene>
    <name evidence="12" type="primary">secF</name>
    <name evidence="14" type="ORF">C8J30_101493</name>
</gene>
<evidence type="ECO:0000256" key="9">
    <source>
        <dbReference type="ARBA" id="ARBA00059018"/>
    </source>
</evidence>
<keyword evidence="2 12" id="KW-0813">Transport</keyword>
<proteinExistence type="inferred from homology"/>
<dbReference type="PANTHER" id="PTHR30081:SF8">
    <property type="entry name" value="PROTEIN TRANSLOCASE SUBUNIT SECF"/>
    <property type="match status" value="1"/>
</dbReference>
<evidence type="ECO:0000256" key="4">
    <source>
        <dbReference type="ARBA" id="ARBA00022692"/>
    </source>
</evidence>
<evidence type="ECO:0000256" key="3">
    <source>
        <dbReference type="ARBA" id="ARBA00022475"/>
    </source>
</evidence>
<dbReference type="Proteomes" id="UP000247727">
    <property type="component" value="Unassembled WGS sequence"/>
</dbReference>
<organism evidence="14 15">
    <name type="scientific">Rhodobacter viridis</name>
    <dbReference type="NCBI Taxonomy" id="1054202"/>
    <lineage>
        <taxon>Bacteria</taxon>
        <taxon>Pseudomonadati</taxon>
        <taxon>Pseudomonadota</taxon>
        <taxon>Alphaproteobacteria</taxon>
        <taxon>Rhodobacterales</taxon>
        <taxon>Rhodobacter group</taxon>
        <taxon>Rhodobacter</taxon>
    </lineage>
</organism>
<feature type="transmembrane region" description="Helical" evidence="12">
    <location>
        <begin position="263"/>
        <end position="281"/>
    </location>
</feature>
<comment type="similarity">
    <text evidence="10">In the C-terminal section; belongs to the SecD/SecF family. SecF subfamily.</text>
</comment>
<dbReference type="SUPFAM" id="SSF82866">
    <property type="entry name" value="Multidrug efflux transporter AcrB transmembrane domain"/>
    <property type="match status" value="1"/>
</dbReference>
<comment type="subunit">
    <text evidence="12">Forms a complex with SecD. Part of the essential Sec protein translocation apparatus which comprises SecA, SecYEG and auxiliary proteins SecDF-YajC and YidC.</text>
</comment>
<feature type="transmembrane region" description="Helical" evidence="12">
    <location>
        <begin position="183"/>
        <end position="205"/>
    </location>
</feature>
<feature type="transmembrane region" description="Helical" evidence="12">
    <location>
        <begin position="21"/>
        <end position="41"/>
    </location>
</feature>
<dbReference type="InterPro" id="IPR022645">
    <property type="entry name" value="SecD/SecF_bac"/>
</dbReference>
<keyword evidence="15" id="KW-1185">Reference proteome</keyword>
<dbReference type="AlphaFoldDB" id="A0A318U3L8"/>
<evidence type="ECO:0000256" key="5">
    <source>
        <dbReference type="ARBA" id="ARBA00022927"/>
    </source>
</evidence>
<dbReference type="NCBIfam" id="TIGR00966">
    <property type="entry name" value="transloc_SecF"/>
    <property type="match status" value="1"/>
</dbReference>
<dbReference type="EMBL" id="QJTK01000001">
    <property type="protein sequence ID" value="PYF13108.1"/>
    <property type="molecule type" value="Genomic_DNA"/>
</dbReference>